<dbReference type="OrthoDB" id="28016at2157"/>
<accession>A0A1N6YKJ5</accession>
<dbReference type="Proteomes" id="UP000186914">
    <property type="component" value="Unassembled WGS sequence"/>
</dbReference>
<evidence type="ECO:0000313" key="4">
    <source>
        <dbReference type="EMBL" id="SIR14999.1"/>
    </source>
</evidence>
<dbReference type="RefSeq" id="WP_076429472.1">
    <property type="nucleotide sequence ID" value="NZ_FTNO01000001.1"/>
</dbReference>
<evidence type="ECO:0000256" key="1">
    <source>
        <dbReference type="SAM" id="Coils"/>
    </source>
</evidence>
<name>A0A1N6YKJ5_9EURY</name>
<dbReference type="EMBL" id="FTNO01000001">
    <property type="protein sequence ID" value="SIR14999.1"/>
    <property type="molecule type" value="Genomic_DNA"/>
</dbReference>
<dbReference type="InterPro" id="IPR012341">
    <property type="entry name" value="6hp_glycosidase-like_sf"/>
</dbReference>
<evidence type="ECO:0000256" key="2">
    <source>
        <dbReference type="SAM" id="MobiDB-lite"/>
    </source>
</evidence>
<dbReference type="Pfam" id="PF03190">
    <property type="entry name" value="Thioredox_DsbH"/>
    <property type="match status" value="1"/>
</dbReference>
<dbReference type="AlphaFoldDB" id="A0A1N6YKJ5"/>
<gene>
    <name evidence="4" type="ORF">SAMN05421858_1607</name>
</gene>
<organism evidence="4 5">
    <name type="scientific">Haladaptatus litoreus</name>
    <dbReference type="NCBI Taxonomy" id="553468"/>
    <lineage>
        <taxon>Archaea</taxon>
        <taxon>Methanobacteriati</taxon>
        <taxon>Methanobacteriota</taxon>
        <taxon>Stenosarchaea group</taxon>
        <taxon>Halobacteria</taxon>
        <taxon>Halobacteriales</taxon>
        <taxon>Haladaptataceae</taxon>
        <taxon>Haladaptatus</taxon>
    </lineage>
</organism>
<dbReference type="Gene3D" id="3.40.30.10">
    <property type="entry name" value="Glutaredoxin"/>
    <property type="match status" value="1"/>
</dbReference>
<dbReference type="Gene3D" id="1.50.10.10">
    <property type="match status" value="2"/>
</dbReference>
<evidence type="ECO:0000259" key="3">
    <source>
        <dbReference type="Pfam" id="PF03190"/>
    </source>
</evidence>
<dbReference type="InterPro" id="IPR004879">
    <property type="entry name" value="Ssp411-like_TRX"/>
</dbReference>
<keyword evidence="5" id="KW-1185">Reference proteome</keyword>
<dbReference type="InterPro" id="IPR008928">
    <property type="entry name" value="6-hairpin_glycosidase_sf"/>
</dbReference>
<keyword evidence="1" id="KW-0175">Coiled coil</keyword>
<dbReference type="InterPro" id="IPR036249">
    <property type="entry name" value="Thioredoxin-like_sf"/>
</dbReference>
<dbReference type="CDD" id="cd02955">
    <property type="entry name" value="SSP411"/>
    <property type="match status" value="1"/>
</dbReference>
<dbReference type="SUPFAM" id="SSF52833">
    <property type="entry name" value="Thioredoxin-like"/>
    <property type="match status" value="1"/>
</dbReference>
<reference evidence="5" key="1">
    <citation type="submission" date="2017-01" db="EMBL/GenBank/DDBJ databases">
        <authorList>
            <person name="Varghese N."/>
            <person name="Submissions S."/>
        </authorList>
    </citation>
    <scope>NUCLEOTIDE SEQUENCE [LARGE SCALE GENOMIC DNA]</scope>
    <source>
        <strain evidence="5">CGMCC 1.7737</strain>
    </source>
</reference>
<sequence>MSDPTRHNRLDEEESPYLRQHAGNPVHWQPWDEDALEAARERDVPIFLSIGYSACHWCHVMEEESFEDEDVAELLNENFVPIKVDREERPDIDAIYMSICQQVTGGGGWPLSAWLTPEGKPFYVGTYFPKQSRQGRPGFTDLLENISNSWQTDRKEMENRAEQWTNAIEGELESTPEAGDAPDAELLRNAASQIVRSADRDFGGFGQQGPKFPQPARIDVLFRAFDRTGANQFADVAIETLDAMANGGLYDHVGGGFHRYATDRKWTVPHFEKMLYDNAELPRAYLAGYQLTGNERYANLVRETFAFLDREMRHPEGGFYSTLDARSEDEEGESEEGTFYVWTPEEIHDVVEGETAADLFCDRYGVTKSGNFEGKSVLTLNGSVPNLAEEYNLHESEVRELLDDARRQVFEAREGRERPARDEKILAGWNGLLISTLAEGGLVLNDEYTNLAESALDFVRENLWDEDERTLSRRFKDKDVAIDGYLEDYAFLARGAFDLFQATANPDHLGFALDLARAIEREFWDDEHGTLYFTPESGERLVARPQELADQSTPSSLGVATDTLLVLSEFAPHDRFGDIAESVLETHSKTIESNPFQYATLALAADRHATGSLELTISADEFPGEWRERLADTYLPMRILAHRPPTEDGLAAWCEKLNLDEVPPIWANREADAEGEPTLYVCRSFTCSPPVTDIDAGLEWADDLAPE</sequence>
<dbReference type="InterPro" id="IPR024705">
    <property type="entry name" value="Ssp411"/>
</dbReference>
<feature type="region of interest" description="Disordered" evidence="2">
    <location>
        <begin position="1"/>
        <end position="23"/>
    </location>
</feature>
<protein>
    <recommendedName>
        <fullName evidence="3">Spermatogenesis-associated protein 20-like TRX domain-containing protein</fullName>
    </recommendedName>
</protein>
<evidence type="ECO:0000313" key="5">
    <source>
        <dbReference type="Proteomes" id="UP000186914"/>
    </source>
</evidence>
<dbReference type="SUPFAM" id="SSF48208">
    <property type="entry name" value="Six-hairpin glycosidases"/>
    <property type="match status" value="1"/>
</dbReference>
<feature type="coiled-coil region" evidence="1">
    <location>
        <begin position="147"/>
        <end position="174"/>
    </location>
</feature>
<feature type="compositionally biased region" description="Basic and acidic residues" evidence="2">
    <location>
        <begin position="1"/>
        <end position="10"/>
    </location>
</feature>
<dbReference type="PANTHER" id="PTHR42899:SF1">
    <property type="entry name" value="SPERMATOGENESIS-ASSOCIATED PROTEIN 20"/>
    <property type="match status" value="1"/>
</dbReference>
<dbReference type="PIRSF" id="PIRSF006402">
    <property type="entry name" value="UCP006402_thioredoxin"/>
    <property type="match status" value="1"/>
</dbReference>
<proteinExistence type="predicted"/>
<feature type="domain" description="Spermatogenesis-associated protein 20-like TRX" evidence="3">
    <location>
        <begin position="8"/>
        <end position="168"/>
    </location>
</feature>
<dbReference type="PANTHER" id="PTHR42899">
    <property type="entry name" value="SPERMATOGENESIS-ASSOCIATED PROTEIN 20"/>
    <property type="match status" value="1"/>
</dbReference>
<dbReference type="GO" id="GO:0005975">
    <property type="term" value="P:carbohydrate metabolic process"/>
    <property type="evidence" value="ECO:0007669"/>
    <property type="project" value="InterPro"/>
</dbReference>